<comment type="caution">
    <text evidence="1">The sequence shown here is derived from an EMBL/GenBank/DDBJ whole genome shotgun (WGS) entry which is preliminary data.</text>
</comment>
<dbReference type="AlphaFoldDB" id="A0A271LL86"/>
<keyword evidence="2" id="KW-1185">Reference proteome</keyword>
<reference evidence="1 2" key="1">
    <citation type="submission" date="2017-08" db="EMBL/GenBank/DDBJ databases">
        <title>Mesorhizobium wenxinae sp. nov., a novel rhizobial species isolated from root nodules of chickpea (Cicer arietinum L.).</title>
        <authorList>
            <person name="Zhang J."/>
        </authorList>
    </citation>
    <scope>NUCLEOTIDE SEQUENCE [LARGE SCALE GENOMIC DNA]</scope>
    <source>
        <strain evidence="1 2">SDW018</strain>
    </source>
</reference>
<dbReference type="InterPro" id="IPR019587">
    <property type="entry name" value="Polyketide_cyclase/dehydratase"/>
</dbReference>
<gene>
    <name evidence="1" type="ORF">CIT26_19330</name>
</gene>
<dbReference type="RefSeq" id="WP_095494061.1">
    <property type="nucleotide sequence ID" value="NZ_NPKJ01000053.1"/>
</dbReference>
<sequence length="267" mass="29452">MPVKKDAAGNRSVEAQVDVPGTPEDVWNAIATGPGISQWFVPSELEGRIGGTTVSHFAADGSMDAVATITAWEPPKRFVAEAPGEPGTVATEWIVEAKSGGVCTVRVVHRWFATSDDWDDQFEAHSYGWISFFRLLRLYLTHFPGQHGSAFQVLVPSSEPLADAWRKLVEPLGLANATEQRRVASGTQAFEGVVERTGPQDHPELVVRLDQPAPGFAHLFALPMGGMTYLSVRFFLFGDDAASIAKREEPRWRTWLEKHFPTPRSRN</sequence>
<protein>
    <submittedName>
        <fullName evidence="1">ATPase</fullName>
    </submittedName>
</protein>
<organism evidence="1 2">
    <name type="scientific">Mesorhizobium temperatum</name>
    <dbReference type="NCBI Taxonomy" id="241416"/>
    <lineage>
        <taxon>Bacteria</taxon>
        <taxon>Pseudomonadati</taxon>
        <taxon>Pseudomonadota</taxon>
        <taxon>Alphaproteobacteria</taxon>
        <taxon>Hyphomicrobiales</taxon>
        <taxon>Phyllobacteriaceae</taxon>
        <taxon>Mesorhizobium</taxon>
    </lineage>
</organism>
<dbReference type="Gene3D" id="3.30.530.20">
    <property type="match status" value="1"/>
</dbReference>
<accession>A0A271LL86</accession>
<evidence type="ECO:0000313" key="1">
    <source>
        <dbReference type="EMBL" id="PAQ08116.1"/>
    </source>
</evidence>
<dbReference type="Proteomes" id="UP000216442">
    <property type="component" value="Unassembled WGS sequence"/>
</dbReference>
<dbReference type="Pfam" id="PF10604">
    <property type="entry name" value="Polyketide_cyc2"/>
    <property type="match status" value="1"/>
</dbReference>
<dbReference type="OrthoDB" id="8417725at2"/>
<proteinExistence type="predicted"/>
<dbReference type="InterPro" id="IPR023393">
    <property type="entry name" value="START-like_dom_sf"/>
</dbReference>
<dbReference type="SUPFAM" id="SSF55961">
    <property type="entry name" value="Bet v1-like"/>
    <property type="match status" value="1"/>
</dbReference>
<evidence type="ECO:0000313" key="2">
    <source>
        <dbReference type="Proteomes" id="UP000216442"/>
    </source>
</evidence>
<dbReference type="CDD" id="cd07814">
    <property type="entry name" value="SRPBCC_CalC_Aha1-like"/>
    <property type="match status" value="1"/>
</dbReference>
<name>A0A271LL86_9HYPH</name>
<dbReference type="EMBL" id="NPKJ01000053">
    <property type="protein sequence ID" value="PAQ08116.1"/>
    <property type="molecule type" value="Genomic_DNA"/>
</dbReference>